<proteinExistence type="predicted"/>
<accession>A0ACC1C6S5</accession>
<evidence type="ECO:0000313" key="2">
    <source>
        <dbReference type="Proteomes" id="UP001164250"/>
    </source>
</evidence>
<keyword evidence="2" id="KW-1185">Reference proteome</keyword>
<dbReference type="Proteomes" id="UP001164250">
    <property type="component" value="Chromosome 1"/>
</dbReference>
<organism evidence="1 2">
    <name type="scientific">Pistacia atlantica</name>
    <dbReference type="NCBI Taxonomy" id="434234"/>
    <lineage>
        <taxon>Eukaryota</taxon>
        <taxon>Viridiplantae</taxon>
        <taxon>Streptophyta</taxon>
        <taxon>Embryophyta</taxon>
        <taxon>Tracheophyta</taxon>
        <taxon>Spermatophyta</taxon>
        <taxon>Magnoliopsida</taxon>
        <taxon>eudicotyledons</taxon>
        <taxon>Gunneridae</taxon>
        <taxon>Pentapetalae</taxon>
        <taxon>rosids</taxon>
        <taxon>malvids</taxon>
        <taxon>Sapindales</taxon>
        <taxon>Anacardiaceae</taxon>
        <taxon>Pistacia</taxon>
    </lineage>
</organism>
<comment type="caution">
    <text evidence="1">The sequence shown here is derived from an EMBL/GenBank/DDBJ whole genome shotgun (WGS) entry which is preliminary data.</text>
</comment>
<evidence type="ECO:0000313" key="1">
    <source>
        <dbReference type="EMBL" id="KAJ0111255.1"/>
    </source>
</evidence>
<sequence>MEKEEDKKGSSEETEAIELVLFQVSECYVYLIPPRKSAASYRLLLNSTNCDT</sequence>
<dbReference type="EMBL" id="CM047897">
    <property type="protein sequence ID" value="KAJ0111255.1"/>
    <property type="molecule type" value="Genomic_DNA"/>
</dbReference>
<reference evidence="2" key="1">
    <citation type="journal article" date="2023" name="G3 (Bethesda)">
        <title>Genome assembly and association tests identify interacting loci associated with vigor, precocity, and sex in interspecific pistachio rootstocks.</title>
        <authorList>
            <person name="Palmer W."/>
            <person name="Jacygrad E."/>
            <person name="Sagayaradj S."/>
            <person name="Cavanaugh K."/>
            <person name="Han R."/>
            <person name="Bertier L."/>
            <person name="Beede B."/>
            <person name="Kafkas S."/>
            <person name="Golino D."/>
            <person name="Preece J."/>
            <person name="Michelmore R."/>
        </authorList>
    </citation>
    <scope>NUCLEOTIDE SEQUENCE [LARGE SCALE GENOMIC DNA]</scope>
</reference>
<name>A0ACC1C6S5_9ROSI</name>
<protein>
    <submittedName>
        <fullName evidence="1">Uncharacterized protein</fullName>
    </submittedName>
</protein>
<gene>
    <name evidence="1" type="ORF">Patl1_02419</name>
</gene>